<proteinExistence type="predicted"/>
<evidence type="ECO:0000313" key="3">
    <source>
        <dbReference type="Proteomes" id="UP000183263"/>
    </source>
</evidence>
<dbReference type="AlphaFoldDB" id="A0A1G8CTL2"/>
<gene>
    <name evidence="2" type="ORF">SAMN05444695_102113</name>
</gene>
<dbReference type="EMBL" id="FNDN01000002">
    <property type="protein sequence ID" value="SDH48822.1"/>
    <property type="molecule type" value="Genomic_DNA"/>
</dbReference>
<keyword evidence="1" id="KW-0472">Membrane</keyword>
<protein>
    <submittedName>
        <fullName evidence="2">Uncharacterized protein</fullName>
    </submittedName>
</protein>
<evidence type="ECO:0000256" key="1">
    <source>
        <dbReference type="SAM" id="Phobius"/>
    </source>
</evidence>
<keyword evidence="3" id="KW-1185">Reference proteome</keyword>
<evidence type="ECO:0000313" key="2">
    <source>
        <dbReference type="EMBL" id="SDH48822.1"/>
    </source>
</evidence>
<reference evidence="2 3" key="1">
    <citation type="submission" date="2016-10" db="EMBL/GenBank/DDBJ databases">
        <authorList>
            <person name="de Groot N.N."/>
        </authorList>
    </citation>
    <scope>NUCLEOTIDE SEQUENCE [LARGE SCALE GENOMIC DNA]</scope>
    <source>
        <strain evidence="2 3">DSM 44892</strain>
    </source>
</reference>
<organism evidence="2 3">
    <name type="scientific">Rhodococcus triatomae</name>
    <dbReference type="NCBI Taxonomy" id="300028"/>
    <lineage>
        <taxon>Bacteria</taxon>
        <taxon>Bacillati</taxon>
        <taxon>Actinomycetota</taxon>
        <taxon>Actinomycetes</taxon>
        <taxon>Mycobacteriales</taxon>
        <taxon>Nocardiaceae</taxon>
        <taxon>Rhodococcus</taxon>
    </lineage>
</organism>
<dbReference type="Proteomes" id="UP000183263">
    <property type="component" value="Unassembled WGS sequence"/>
</dbReference>
<name>A0A1G8CTL2_9NOCA</name>
<accession>A0A1G8CTL2</accession>
<sequence>MSVLLTYLLFILAGIAAGGSYSMLKFNKFAAGVLLAIAVLAAVGGVLRLM</sequence>
<keyword evidence="1" id="KW-1133">Transmembrane helix</keyword>
<keyword evidence="1" id="KW-0812">Transmembrane</keyword>
<dbReference type="RefSeq" id="WP_169847146.1">
    <property type="nucleotide sequence ID" value="NZ_CP048813.1"/>
</dbReference>
<feature type="transmembrane region" description="Helical" evidence="1">
    <location>
        <begin position="28"/>
        <end position="47"/>
    </location>
</feature>